<comment type="caution">
    <text evidence="2">The sequence shown here is derived from an EMBL/GenBank/DDBJ whole genome shotgun (WGS) entry which is preliminary data.</text>
</comment>
<dbReference type="RefSeq" id="WP_386160633.1">
    <property type="nucleotide sequence ID" value="NZ_JBHMBS010000014.1"/>
</dbReference>
<protein>
    <submittedName>
        <fullName evidence="2">Uncharacterized protein</fullName>
    </submittedName>
</protein>
<accession>A0ABV5TL67</accession>
<feature type="compositionally biased region" description="Pro residues" evidence="1">
    <location>
        <begin position="122"/>
        <end position="144"/>
    </location>
</feature>
<keyword evidence="3" id="KW-1185">Reference proteome</keyword>
<dbReference type="EMBL" id="JBHMBS010000014">
    <property type="protein sequence ID" value="MFB9679170.1"/>
    <property type="molecule type" value="Genomic_DNA"/>
</dbReference>
<proteinExistence type="predicted"/>
<evidence type="ECO:0000313" key="3">
    <source>
        <dbReference type="Proteomes" id="UP001589610"/>
    </source>
</evidence>
<sequence>MDELIAERGWPVKSSNPARRALADALAALHRLGQDDFLPLLREYAATTERLASVEVDALLERPDLIGMAEAVVVWTAVGDAVLASLRRLAHEAETTRRLAPPEGTAGRSAPSGGTAGRSAPPEAPGRRPAPPESPSRRPAPPEDPTGRPVPSDGGDTREG</sequence>
<gene>
    <name evidence="2" type="ORF">ACFFRH_27145</name>
</gene>
<name>A0ABV5TL67_9ACTN</name>
<dbReference type="Proteomes" id="UP001589610">
    <property type="component" value="Unassembled WGS sequence"/>
</dbReference>
<reference evidence="2 3" key="1">
    <citation type="submission" date="2024-09" db="EMBL/GenBank/DDBJ databases">
        <authorList>
            <person name="Sun Q."/>
            <person name="Mori K."/>
        </authorList>
    </citation>
    <scope>NUCLEOTIDE SEQUENCE [LARGE SCALE GENOMIC DNA]</scope>
    <source>
        <strain evidence="2 3">JCM 3028</strain>
    </source>
</reference>
<evidence type="ECO:0000313" key="2">
    <source>
        <dbReference type="EMBL" id="MFB9679170.1"/>
    </source>
</evidence>
<feature type="region of interest" description="Disordered" evidence="1">
    <location>
        <begin position="92"/>
        <end position="160"/>
    </location>
</feature>
<evidence type="ECO:0000256" key="1">
    <source>
        <dbReference type="SAM" id="MobiDB-lite"/>
    </source>
</evidence>
<organism evidence="2 3">
    <name type="scientific">Streptosporangium vulgare</name>
    <dbReference type="NCBI Taxonomy" id="46190"/>
    <lineage>
        <taxon>Bacteria</taxon>
        <taxon>Bacillati</taxon>
        <taxon>Actinomycetota</taxon>
        <taxon>Actinomycetes</taxon>
        <taxon>Streptosporangiales</taxon>
        <taxon>Streptosporangiaceae</taxon>
        <taxon>Streptosporangium</taxon>
    </lineage>
</organism>